<dbReference type="SMART" id="SM00321">
    <property type="entry name" value="WSC"/>
    <property type="match status" value="1"/>
</dbReference>
<dbReference type="Pfam" id="PF01822">
    <property type="entry name" value="WSC"/>
    <property type="match status" value="1"/>
</dbReference>
<proteinExistence type="predicted"/>
<dbReference type="PANTHER" id="PTHR45964">
    <property type="entry name" value="WSCD FAMILY MEMBER CG9164"/>
    <property type="match status" value="1"/>
</dbReference>
<evidence type="ECO:0000313" key="7">
    <source>
        <dbReference type="Proteomes" id="UP001363622"/>
    </source>
</evidence>
<dbReference type="PROSITE" id="PS51212">
    <property type="entry name" value="WSC"/>
    <property type="match status" value="1"/>
</dbReference>
<feature type="region of interest" description="Disordered" evidence="2">
    <location>
        <begin position="31"/>
        <end position="58"/>
    </location>
</feature>
<keyword evidence="3" id="KW-0812">Transmembrane</keyword>
<evidence type="ECO:0000256" key="3">
    <source>
        <dbReference type="SAM" id="Phobius"/>
    </source>
</evidence>
<evidence type="ECO:0000259" key="5">
    <source>
        <dbReference type="PROSITE" id="PS51212"/>
    </source>
</evidence>
<evidence type="ECO:0000256" key="1">
    <source>
        <dbReference type="ARBA" id="ARBA00022737"/>
    </source>
</evidence>
<comment type="caution">
    <text evidence="6">The sequence shown here is derived from an EMBL/GenBank/DDBJ whole genome shotgun (WGS) entry which is preliminary data.</text>
</comment>
<dbReference type="InterPro" id="IPR051589">
    <property type="entry name" value="Sialate-O-sulfotransferase"/>
</dbReference>
<keyword evidence="7" id="KW-1185">Reference proteome</keyword>
<sequence>MSSISSFLLTLTLLLLLLLLLLLTPTTLAASSTSSTATSPSSSSSSLSSSSSSSTLSPAPGTSGFTYAGCWNETTGYAQGGSVRALAGGSMASDTALTAAKCFEFCGTGSQYAGLEYGQECWCAPYLSALSTQLPESACDIPCKGANKTACGGSLTLTLYNRTGKSDKSSAAELRRRGGGGAEWSAVVAVAVVGVVVQWGMVVVGAVA</sequence>
<dbReference type="Proteomes" id="UP001363622">
    <property type="component" value="Unassembled WGS sequence"/>
</dbReference>
<evidence type="ECO:0000256" key="4">
    <source>
        <dbReference type="SAM" id="SignalP"/>
    </source>
</evidence>
<reference evidence="6 7" key="1">
    <citation type="submission" date="2024-04" db="EMBL/GenBank/DDBJ databases">
        <title>Phyllosticta paracitricarpa is synonymous to the EU quarantine fungus P. citricarpa based on phylogenomic analyses.</title>
        <authorList>
            <consortium name="Lawrence Berkeley National Laboratory"/>
            <person name="Van Ingen-Buijs V.A."/>
            <person name="Van Westerhoven A.C."/>
            <person name="Haridas S."/>
            <person name="Skiadas P."/>
            <person name="Martin F."/>
            <person name="Groenewald J.Z."/>
            <person name="Crous P.W."/>
            <person name="Seidl M.F."/>
        </authorList>
    </citation>
    <scope>NUCLEOTIDE SEQUENCE [LARGE SCALE GENOMIC DNA]</scope>
    <source>
        <strain evidence="6 7">CBS 123371</strain>
    </source>
</reference>
<feature type="chain" id="PRO_5046576348" evidence="4">
    <location>
        <begin position="30"/>
        <end position="208"/>
    </location>
</feature>
<accession>A0ABR1KGG2</accession>
<keyword evidence="3" id="KW-0472">Membrane</keyword>
<name>A0ABR1KGG2_9PEZI</name>
<evidence type="ECO:0000313" key="6">
    <source>
        <dbReference type="EMBL" id="KAK7513028.1"/>
    </source>
</evidence>
<gene>
    <name evidence="6" type="ORF">IWZ03DRAFT_425745</name>
</gene>
<dbReference type="PANTHER" id="PTHR45964:SF5">
    <property type="entry name" value="WSCD FAMILY MEMBER CG9164"/>
    <property type="match status" value="1"/>
</dbReference>
<protein>
    <submittedName>
        <fullName evidence="6">WSC domain-containing protein</fullName>
    </submittedName>
</protein>
<feature type="signal peptide" evidence="4">
    <location>
        <begin position="1"/>
        <end position="29"/>
    </location>
</feature>
<organism evidence="6 7">
    <name type="scientific">Phyllosticta citriasiana</name>
    <dbReference type="NCBI Taxonomy" id="595635"/>
    <lineage>
        <taxon>Eukaryota</taxon>
        <taxon>Fungi</taxon>
        <taxon>Dikarya</taxon>
        <taxon>Ascomycota</taxon>
        <taxon>Pezizomycotina</taxon>
        <taxon>Dothideomycetes</taxon>
        <taxon>Dothideomycetes incertae sedis</taxon>
        <taxon>Botryosphaeriales</taxon>
        <taxon>Phyllostictaceae</taxon>
        <taxon>Phyllosticta</taxon>
    </lineage>
</organism>
<feature type="domain" description="WSC" evidence="5">
    <location>
        <begin position="64"/>
        <end position="163"/>
    </location>
</feature>
<dbReference type="EMBL" id="JBBPHU010000010">
    <property type="protein sequence ID" value="KAK7513028.1"/>
    <property type="molecule type" value="Genomic_DNA"/>
</dbReference>
<keyword evidence="1" id="KW-0677">Repeat</keyword>
<keyword evidence="3" id="KW-1133">Transmembrane helix</keyword>
<evidence type="ECO:0000256" key="2">
    <source>
        <dbReference type="SAM" id="MobiDB-lite"/>
    </source>
</evidence>
<feature type="transmembrane region" description="Helical" evidence="3">
    <location>
        <begin position="184"/>
        <end position="207"/>
    </location>
</feature>
<dbReference type="InterPro" id="IPR002889">
    <property type="entry name" value="WSC_carb-bd"/>
</dbReference>
<keyword evidence="4" id="KW-0732">Signal</keyword>